<dbReference type="SMART" id="SM00829">
    <property type="entry name" value="PKS_ER"/>
    <property type="match status" value="1"/>
</dbReference>
<gene>
    <name evidence="7" type="ORF">R1Y80_20515</name>
</gene>
<dbReference type="Pfam" id="PF00107">
    <property type="entry name" value="ADH_zinc_N"/>
    <property type="match status" value="1"/>
</dbReference>
<evidence type="ECO:0000313" key="7">
    <source>
        <dbReference type="EMBL" id="XCN15869.1"/>
    </source>
</evidence>
<keyword evidence="4" id="KW-0862">Zinc</keyword>
<evidence type="ECO:0000256" key="2">
    <source>
        <dbReference type="ARBA" id="ARBA00008072"/>
    </source>
</evidence>
<name>A0AAU8KJN8_9ACTN</name>
<evidence type="ECO:0000256" key="5">
    <source>
        <dbReference type="ARBA" id="ARBA00023002"/>
    </source>
</evidence>
<evidence type="ECO:0000259" key="6">
    <source>
        <dbReference type="SMART" id="SM00829"/>
    </source>
</evidence>
<protein>
    <submittedName>
        <fullName evidence="7">Zinc-binding alcohol dehydrogenase</fullName>
    </submittedName>
</protein>
<proteinExistence type="inferred from homology"/>
<feature type="domain" description="Enoyl reductase (ER)" evidence="6">
    <location>
        <begin position="8"/>
        <end position="343"/>
    </location>
</feature>
<comment type="similarity">
    <text evidence="2">Belongs to the zinc-containing alcohol dehydrogenase family.</text>
</comment>
<dbReference type="PANTHER" id="PTHR43350">
    <property type="entry name" value="NAD-DEPENDENT ALCOHOL DEHYDROGENASE"/>
    <property type="match status" value="1"/>
</dbReference>
<dbReference type="InterPro" id="IPR036291">
    <property type="entry name" value="NAD(P)-bd_dom_sf"/>
</dbReference>
<keyword evidence="3" id="KW-0479">Metal-binding</keyword>
<sequence length="354" mass="38052">MGRFVRFASPRNVIVVAEEDQEPTPSQVRIATLFSGISAGTELSYYRGTNPHFGKSWDLDQRVFRPLGEGVGAASLSYPVDGKGQQEVGVVVEVGAEVDGVVPGDIVWGKWGHRSSAVKSADYVRPRRLPAGANPVLGVFSQIGATALNIVLDADIHVGETVAVFGLGVLGQITAQLARLNGADVIAVDPHDSRLKIAEAQGAAHTLNANSGQIGERIHELTGGRGVDVALEVTGSYRALHEAVRSASYSARVVASGFFQGEGAGLALGEEFHHNRIEIKCSQASGVSPQLSYRWNDERLQRTVMDLAVSERLRLEPLVTDVVPVERAAEAFDRLDRSRERVLQSVLRFEEGGK</sequence>
<evidence type="ECO:0000256" key="3">
    <source>
        <dbReference type="ARBA" id="ARBA00022723"/>
    </source>
</evidence>
<evidence type="ECO:0000256" key="4">
    <source>
        <dbReference type="ARBA" id="ARBA00022833"/>
    </source>
</evidence>
<dbReference type="Gene3D" id="3.90.180.10">
    <property type="entry name" value="Medium-chain alcohol dehydrogenases, catalytic domain"/>
    <property type="match status" value="2"/>
</dbReference>
<dbReference type="PANTHER" id="PTHR43350:SF19">
    <property type="entry name" value="D-GULOSIDE 3-DEHYDROGENASE"/>
    <property type="match status" value="1"/>
</dbReference>
<dbReference type="SUPFAM" id="SSF51735">
    <property type="entry name" value="NAD(P)-binding Rossmann-fold domains"/>
    <property type="match status" value="1"/>
</dbReference>
<dbReference type="InterPro" id="IPR013149">
    <property type="entry name" value="ADH-like_C"/>
</dbReference>
<accession>A0AAU8KJN8</accession>
<dbReference type="EMBL" id="CP136798">
    <property type="protein sequence ID" value="XCN15869.1"/>
    <property type="molecule type" value="Genomic_DNA"/>
</dbReference>
<dbReference type="Gene3D" id="3.40.50.720">
    <property type="entry name" value="NAD(P)-binding Rossmann-like Domain"/>
    <property type="match status" value="1"/>
</dbReference>
<dbReference type="AlphaFoldDB" id="A0AAU8KJN8"/>
<reference evidence="7" key="1">
    <citation type="submission" date="2023-10" db="EMBL/GenBank/DDBJ databases">
        <title>Complete genome sequence of Streptomyces sp. JL1001.</title>
        <authorList>
            <person name="Jiang L."/>
        </authorList>
    </citation>
    <scope>NUCLEOTIDE SEQUENCE</scope>
    <source>
        <strain evidence="7">JL1001</strain>
    </source>
</reference>
<dbReference type="CDD" id="cd08255">
    <property type="entry name" value="2-desacetyl-2-hydroxyethyl_bacteriochlorophyllide_like"/>
    <property type="match status" value="1"/>
</dbReference>
<dbReference type="InterPro" id="IPR020843">
    <property type="entry name" value="ER"/>
</dbReference>
<keyword evidence="5" id="KW-0560">Oxidoreductase</keyword>
<comment type="cofactor">
    <cofactor evidence="1">
        <name>Zn(2+)</name>
        <dbReference type="ChEBI" id="CHEBI:29105"/>
    </cofactor>
</comment>
<dbReference type="InterPro" id="IPR011032">
    <property type="entry name" value="GroES-like_sf"/>
</dbReference>
<dbReference type="GO" id="GO:0016491">
    <property type="term" value="F:oxidoreductase activity"/>
    <property type="evidence" value="ECO:0007669"/>
    <property type="project" value="UniProtKB-KW"/>
</dbReference>
<dbReference type="RefSeq" id="WP_100559465.1">
    <property type="nucleotide sequence ID" value="NZ_CP136798.1"/>
</dbReference>
<dbReference type="GO" id="GO:0046872">
    <property type="term" value="F:metal ion binding"/>
    <property type="evidence" value="ECO:0007669"/>
    <property type="project" value="UniProtKB-KW"/>
</dbReference>
<organism evidence="7">
    <name type="scientific">Streptomyces sp. JL1001</name>
    <dbReference type="NCBI Taxonomy" id="3078227"/>
    <lineage>
        <taxon>Bacteria</taxon>
        <taxon>Bacillati</taxon>
        <taxon>Actinomycetota</taxon>
        <taxon>Actinomycetes</taxon>
        <taxon>Kitasatosporales</taxon>
        <taxon>Streptomycetaceae</taxon>
        <taxon>Streptomyces</taxon>
    </lineage>
</organism>
<evidence type="ECO:0000256" key="1">
    <source>
        <dbReference type="ARBA" id="ARBA00001947"/>
    </source>
</evidence>
<dbReference type="SUPFAM" id="SSF50129">
    <property type="entry name" value="GroES-like"/>
    <property type="match status" value="1"/>
</dbReference>